<dbReference type="RefSeq" id="XP_008084986.1">
    <property type="nucleotide sequence ID" value="XM_008086795.1"/>
</dbReference>
<protein>
    <recommendedName>
        <fullName evidence="2">Altered inheritance of mitochondria protein 6</fullName>
    </recommendedName>
</protein>
<accession>S3CM78</accession>
<evidence type="ECO:0000256" key="1">
    <source>
        <dbReference type="ARBA" id="ARBA00008858"/>
    </source>
</evidence>
<sequence length="379" mass="42602">MERSTHSSTSDTSSTTQSFNMHIEEGTPSLRRSRLLNLTTSKPFIPNHLFKTLFFITTLICIAEYLYINHLTTSNTRIPNDPYDNTFALITNPTNPSLWSPSHQNFIHSAVPVPVHSHNDYLHRIPLFEALASGCISVEADVYLQNADLLVGHKARDLQPSSTLRSLYLEPLQRMLVAQSGRGIFDRAPSQTVVLLVDLKSDGGDTFAELHAQLEPLRELDYLTYWNGSARVNRPLTIVATGNAEFVSITALNSTHRDIFYDAPLHTLRSSADDLDIQPPRYGYNTSNSYLASTEFKNAILYTHKNESSAWTKDASQTQIEQAQDRGLVSRYWDTPASPPNTRDIAWRVLVERGVGVLNMDDLGMVRGRGRGWGRLELK</sequence>
<evidence type="ECO:0000313" key="3">
    <source>
        <dbReference type="EMBL" id="EPE27627.1"/>
    </source>
</evidence>
<dbReference type="AlphaFoldDB" id="S3CM78"/>
<dbReference type="OrthoDB" id="4153866at2759"/>
<comment type="similarity">
    <text evidence="1">Belongs to the AIM6 family.</text>
</comment>
<evidence type="ECO:0000256" key="2">
    <source>
        <dbReference type="ARBA" id="ARBA00014286"/>
    </source>
</evidence>
<dbReference type="PANTHER" id="PTHR31571">
    <property type="entry name" value="ALTERED INHERITANCE OF MITOCHONDRIA PROTEIN 6"/>
    <property type="match status" value="1"/>
</dbReference>
<dbReference type="GO" id="GO:0006629">
    <property type="term" value="P:lipid metabolic process"/>
    <property type="evidence" value="ECO:0007669"/>
    <property type="project" value="InterPro"/>
</dbReference>
<reference evidence="3 4" key="1">
    <citation type="journal article" date="2013" name="BMC Genomics">
        <title>Genomics-driven discovery of the pneumocandin biosynthetic gene cluster in the fungus Glarea lozoyensis.</title>
        <authorList>
            <person name="Chen L."/>
            <person name="Yue Q."/>
            <person name="Zhang X."/>
            <person name="Xiang M."/>
            <person name="Wang C."/>
            <person name="Li S."/>
            <person name="Che Y."/>
            <person name="Ortiz-Lopez F.J."/>
            <person name="Bills G.F."/>
            <person name="Liu X."/>
            <person name="An Z."/>
        </authorList>
    </citation>
    <scope>NUCLEOTIDE SEQUENCE [LARGE SCALE GENOMIC DNA]</scope>
    <source>
        <strain evidence="4">ATCC 20868 / MF5171</strain>
    </source>
</reference>
<dbReference type="KEGG" id="glz:GLAREA_04418"/>
<keyword evidence="4" id="KW-1185">Reference proteome</keyword>
<dbReference type="PANTHER" id="PTHR31571:SF1">
    <property type="entry name" value="ALTERED INHERITANCE OF MITOCHONDRIA PROTEIN 6"/>
    <property type="match status" value="1"/>
</dbReference>
<dbReference type="InterPro" id="IPR017946">
    <property type="entry name" value="PLC-like_Pdiesterase_TIM-brl"/>
</dbReference>
<dbReference type="Proteomes" id="UP000016922">
    <property type="component" value="Unassembled WGS sequence"/>
</dbReference>
<dbReference type="InterPro" id="IPR051236">
    <property type="entry name" value="HAT_RTT109-like"/>
</dbReference>
<evidence type="ECO:0000313" key="4">
    <source>
        <dbReference type="Proteomes" id="UP000016922"/>
    </source>
</evidence>
<dbReference type="GO" id="GO:0008081">
    <property type="term" value="F:phosphoric diester hydrolase activity"/>
    <property type="evidence" value="ECO:0007669"/>
    <property type="project" value="InterPro"/>
</dbReference>
<dbReference type="SUPFAM" id="SSF51695">
    <property type="entry name" value="PLC-like phosphodiesterases"/>
    <property type="match status" value="1"/>
</dbReference>
<dbReference type="GeneID" id="19463473"/>
<dbReference type="EMBL" id="KE145369">
    <property type="protein sequence ID" value="EPE27627.1"/>
    <property type="molecule type" value="Genomic_DNA"/>
</dbReference>
<proteinExistence type="inferred from homology"/>
<name>S3CM78_GLAL2</name>
<dbReference type="OMA" id="VPIHSHN"/>
<organism evidence="3 4">
    <name type="scientific">Glarea lozoyensis (strain ATCC 20868 / MF5171)</name>
    <dbReference type="NCBI Taxonomy" id="1116229"/>
    <lineage>
        <taxon>Eukaryota</taxon>
        <taxon>Fungi</taxon>
        <taxon>Dikarya</taxon>
        <taxon>Ascomycota</taxon>
        <taxon>Pezizomycotina</taxon>
        <taxon>Leotiomycetes</taxon>
        <taxon>Helotiales</taxon>
        <taxon>Helotiaceae</taxon>
        <taxon>Glarea</taxon>
    </lineage>
</organism>
<dbReference type="HOGENOM" id="CLU_031561_2_0_1"/>
<gene>
    <name evidence="3" type="ORF">GLAREA_04418</name>
</gene>